<gene>
    <name evidence="2" type="ORF">ABE28_014685</name>
</gene>
<dbReference type="STRING" id="264697.ABE28_014685"/>
<sequence>MKKKQPQKQNSSKSQEKDSSSLKLGDMLNQDIMSQLRQKQQELNAAEVEKKAAEEEKKRAERKQREKNKSFEELLGESNLNWKNYK</sequence>
<protein>
    <recommendedName>
        <fullName evidence="4">Sulfurtransferase</fullName>
    </recommendedName>
</protein>
<dbReference type="Pfam" id="PF13025">
    <property type="entry name" value="DUF3886"/>
    <property type="match status" value="1"/>
</dbReference>
<organism evidence="2 3">
    <name type="scientific">Peribacillus muralis</name>
    <dbReference type="NCBI Taxonomy" id="264697"/>
    <lineage>
        <taxon>Bacteria</taxon>
        <taxon>Bacillati</taxon>
        <taxon>Bacillota</taxon>
        <taxon>Bacilli</taxon>
        <taxon>Bacillales</taxon>
        <taxon>Bacillaceae</taxon>
        <taxon>Peribacillus</taxon>
    </lineage>
</organism>
<dbReference type="EMBL" id="CP017080">
    <property type="protein sequence ID" value="AOH55603.1"/>
    <property type="molecule type" value="Genomic_DNA"/>
</dbReference>
<reference evidence="2 3" key="1">
    <citation type="submission" date="2016-08" db="EMBL/GenBank/DDBJ databases">
        <title>Complete genome sequence of Bacillus muralis G25-68, a strain with toxicity to nematodes.</title>
        <authorList>
            <person name="Zheng Z."/>
        </authorList>
    </citation>
    <scope>NUCLEOTIDE SEQUENCE [LARGE SCALE GENOMIC DNA]</scope>
    <source>
        <strain evidence="2 3">G25-68</strain>
    </source>
</reference>
<accession>A0A1B3XQX0</accession>
<feature type="compositionally biased region" description="Polar residues" evidence="1">
    <location>
        <begin position="31"/>
        <end position="43"/>
    </location>
</feature>
<evidence type="ECO:0000256" key="1">
    <source>
        <dbReference type="SAM" id="MobiDB-lite"/>
    </source>
</evidence>
<name>A0A1B3XQX0_9BACI</name>
<evidence type="ECO:0008006" key="4">
    <source>
        <dbReference type="Google" id="ProtNLM"/>
    </source>
</evidence>
<evidence type="ECO:0000313" key="2">
    <source>
        <dbReference type="EMBL" id="AOH55603.1"/>
    </source>
</evidence>
<evidence type="ECO:0000313" key="3">
    <source>
        <dbReference type="Proteomes" id="UP000077926"/>
    </source>
</evidence>
<dbReference type="InterPro" id="IPR024980">
    <property type="entry name" value="DUF3886"/>
</dbReference>
<dbReference type="AlphaFoldDB" id="A0A1B3XQX0"/>
<dbReference type="KEGG" id="bmur:ABE28_014685"/>
<feature type="compositionally biased region" description="Basic and acidic residues" evidence="1">
    <location>
        <begin position="47"/>
        <end position="72"/>
    </location>
</feature>
<keyword evidence="3" id="KW-1185">Reference proteome</keyword>
<feature type="region of interest" description="Disordered" evidence="1">
    <location>
        <begin position="1"/>
        <end position="86"/>
    </location>
</feature>
<dbReference type="Proteomes" id="UP000077926">
    <property type="component" value="Chromosome"/>
</dbReference>
<dbReference type="RefSeq" id="WP_064463188.1">
    <property type="nucleotide sequence ID" value="NZ_CP017080.1"/>
</dbReference>
<proteinExistence type="predicted"/>